<dbReference type="EMBL" id="SCWF01000002">
    <property type="protein sequence ID" value="TDM14904.1"/>
    <property type="molecule type" value="Genomic_DNA"/>
</dbReference>
<accession>A0A4R6C1P3</accession>
<reference evidence="1 2" key="1">
    <citation type="submission" date="2019-01" db="EMBL/GenBank/DDBJ databases">
        <title>Draft genome sequences of the type strains of six Macrococcus species.</title>
        <authorList>
            <person name="Mazhar S."/>
            <person name="Altermann E."/>
            <person name="Hill C."/>
            <person name="Mcauliffe O."/>
        </authorList>
    </citation>
    <scope>NUCLEOTIDE SEQUENCE [LARGE SCALE GENOMIC DNA]</scope>
    <source>
        <strain evidence="1 2">ATCC 51825</strain>
    </source>
</reference>
<sequence length="571" mass="65640">MQVDQHYFRGFVLTEQPITGQEIKTLKIGSYILSHSPDLPVTEYKGERHLILLGYAVMEDISLSTRDILKMLDTNPADQQALLNRMNGRYILLVGEDDLKVYPDATTLRPVFYHESLPIAASHSGLAAYVAKHHYEAAVAQYDGMINGYLDFSRYHYIYKLNPNTYLSLHNQQTTRFFPSEDYEVMETTTILQDAIRHFTAMRDWLRTQDTYLTITAGIDSRVSLAVMHDKALPLLTYNSTAKLSAFAEQAYANDIRIVSDIISDLGLNHTLFQIDANQYISDETKDYARQFESSHSYSLSEKLAASDFRGKVHIKSTIFELAKLPVVPRYYVPDDFSFKEVIKRKKPEALTIDADEMMESYFRRADLTVAKARGHYLPDLYYQEQRMGNWHSNITQETDNSVEVFILLNTREMLRRVTSASLSDRRRKVLHREWINHFWPVLNFYPINEQENLYTLYKEQQGSVEIEGDDVIIAGDQVVPKFPLKKTEVTFNLRNKGTEPCAVNIMSHYKNAAAVGTLSLQIADQCYPYQALTTGKSLVVEPDGVVSVTIKYNKLYDRESWQKAARLTIN</sequence>
<dbReference type="Proteomes" id="UP000294843">
    <property type="component" value="Unassembled WGS sequence"/>
</dbReference>
<comment type="caution">
    <text evidence="1">The sequence shown here is derived from an EMBL/GenBank/DDBJ whole genome shotgun (WGS) entry which is preliminary data.</text>
</comment>
<evidence type="ECO:0000313" key="2">
    <source>
        <dbReference type="Proteomes" id="UP000294843"/>
    </source>
</evidence>
<dbReference type="OrthoDB" id="2462219at2"/>
<name>A0A4R6C1P3_9STAP</name>
<protein>
    <recommendedName>
        <fullName evidence="3">Asparagine synthetase domain-containing protein</fullName>
    </recommendedName>
</protein>
<dbReference type="RefSeq" id="WP_133451094.1">
    <property type="nucleotide sequence ID" value="NZ_SCWF01000002.1"/>
</dbReference>
<proteinExistence type="predicted"/>
<evidence type="ECO:0000313" key="1">
    <source>
        <dbReference type="EMBL" id="TDM14904.1"/>
    </source>
</evidence>
<gene>
    <name evidence="1" type="ORF">ERX55_02900</name>
</gene>
<keyword evidence="2" id="KW-1185">Reference proteome</keyword>
<evidence type="ECO:0008006" key="3">
    <source>
        <dbReference type="Google" id="ProtNLM"/>
    </source>
</evidence>
<dbReference type="AlphaFoldDB" id="A0A4R6C1P3"/>
<organism evidence="1 2">
    <name type="scientific">Macrococcus bovicus</name>
    <dbReference type="NCBI Taxonomy" id="69968"/>
    <lineage>
        <taxon>Bacteria</taxon>
        <taxon>Bacillati</taxon>
        <taxon>Bacillota</taxon>
        <taxon>Bacilli</taxon>
        <taxon>Bacillales</taxon>
        <taxon>Staphylococcaceae</taxon>
        <taxon>Macrococcus</taxon>
    </lineage>
</organism>